<evidence type="ECO:0000256" key="1">
    <source>
        <dbReference type="SAM" id="MobiDB-lite"/>
    </source>
</evidence>
<dbReference type="SMART" id="SM00213">
    <property type="entry name" value="UBQ"/>
    <property type="match status" value="1"/>
</dbReference>
<dbReference type="InterPro" id="IPR009060">
    <property type="entry name" value="UBA-like_sf"/>
</dbReference>
<dbReference type="GO" id="GO:0005829">
    <property type="term" value="C:cytosol"/>
    <property type="evidence" value="ECO:0007669"/>
    <property type="project" value="TreeGrafter"/>
</dbReference>
<dbReference type="InterPro" id="IPR015940">
    <property type="entry name" value="UBA"/>
</dbReference>
<feature type="compositionally biased region" description="Polar residues" evidence="1">
    <location>
        <begin position="247"/>
        <end position="257"/>
    </location>
</feature>
<organism evidence="4 5">
    <name type="scientific">Trichomalopsis sarcophagae</name>
    <dbReference type="NCBI Taxonomy" id="543379"/>
    <lineage>
        <taxon>Eukaryota</taxon>
        <taxon>Metazoa</taxon>
        <taxon>Ecdysozoa</taxon>
        <taxon>Arthropoda</taxon>
        <taxon>Hexapoda</taxon>
        <taxon>Insecta</taxon>
        <taxon>Pterygota</taxon>
        <taxon>Neoptera</taxon>
        <taxon>Endopterygota</taxon>
        <taxon>Hymenoptera</taxon>
        <taxon>Apocrita</taxon>
        <taxon>Proctotrupomorpha</taxon>
        <taxon>Chalcidoidea</taxon>
        <taxon>Pteromalidae</taxon>
        <taxon>Pteromalinae</taxon>
        <taxon>Trichomalopsis</taxon>
    </lineage>
</organism>
<feature type="region of interest" description="Disordered" evidence="1">
    <location>
        <begin position="320"/>
        <end position="351"/>
    </location>
</feature>
<dbReference type="InterPro" id="IPR000626">
    <property type="entry name" value="Ubiquitin-like_dom"/>
</dbReference>
<feature type="region of interest" description="Disordered" evidence="1">
    <location>
        <begin position="230"/>
        <end position="257"/>
    </location>
</feature>
<dbReference type="GO" id="GO:0006511">
    <property type="term" value="P:ubiquitin-dependent protein catabolic process"/>
    <property type="evidence" value="ECO:0007669"/>
    <property type="project" value="TreeGrafter"/>
</dbReference>
<dbReference type="SUPFAM" id="SSF46934">
    <property type="entry name" value="UBA-like"/>
    <property type="match status" value="1"/>
</dbReference>
<accession>A0A232FD72</accession>
<dbReference type="InterPro" id="IPR029071">
    <property type="entry name" value="Ubiquitin-like_domsf"/>
</dbReference>
<dbReference type="Gene3D" id="1.10.8.10">
    <property type="entry name" value="DNA helicase RuvA subunit, C-terminal domain"/>
    <property type="match status" value="1"/>
</dbReference>
<dbReference type="PROSITE" id="PS50030">
    <property type="entry name" value="UBA"/>
    <property type="match status" value="1"/>
</dbReference>
<evidence type="ECO:0008006" key="6">
    <source>
        <dbReference type="Google" id="ProtNLM"/>
    </source>
</evidence>
<protein>
    <recommendedName>
        <fullName evidence="6">Ubiquitin-like protein 7</fullName>
    </recommendedName>
</protein>
<dbReference type="SUPFAM" id="SSF54236">
    <property type="entry name" value="Ubiquitin-like"/>
    <property type="match status" value="1"/>
</dbReference>
<feature type="compositionally biased region" description="Low complexity" evidence="1">
    <location>
        <begin position="274"/>
        <end position="299"/>
    </location>
</feature>
<dbReference type="STRING" id="543379.A0A232FD72"/>
<evidence type="ECO:0000259" key="3">
    <source>
        <dbReference type="PROSITE" id="PS50053"/>
    </source>
</evidence>
<dbReference type="Proteomes" id="UP000215335">
    <property type="component" value="Unassembled WGS sequence"/>
</dbReference>
<dbReference type="InterPro" id="IPR015496">
    <property type="entry name" value="Ubiquilin"/>
</dbReference>
<dbReference type="PROSITE" id="PS50053">
    <property type="entry name" value="UBIQUITIN_2"/>
    <property type="match status" value="1"/>
</dbReference>
<dbReference type="Pfam" id="PF00240">
    <property type="entry name" value="ubiquitin"/>
    <property type="match status" value="1"/>
</dbReference>
<feature type="compositionally biased region" description="Low complexity" evidence="1">
    <location>
        <begin position="236"/>
        <end position="246"/>
    </location>
</feature>
<dbReference type="PANTHER" id="PTHR10677">
    <property type="entry name" value="UBIQUILIN"/>
    <property type="match status" value="1"/>
</dbReference>
<dbReference type="OrthoDB" id="10016665at2759"/>
<feature type="domain" description="Ubiquitin-like" evidence="3">
    <location>
        <begin position="33"/>
        <end position="90"/>
    </location>
</feature>
<dbReference type="AlphaFoldDB" id="A0A232FD72"/>
<feature type="domain" description="UBA" evidence="2">
    <location>
        <begin position="349"/>
        <end position="391"/>
    </location>
</feature>
<dbReference type="GO" id="GO:0031593">
    <property type="term" value="F:polyubiquitin modification-dependent protein binding"/>
    <property type="evidence" value="ECO:0007669"/>
    <property type="project" value="TreeGrafter"/>
</dbReference>
<comment type="caution">
    <text evidence="4">The sequence shown here is derived from an EMBL/GenBank/DDBJ whole genome shotgun (WGS) entry which is preliminary data.</text>
</comment>
<evidence type="ECO:0000313" key="4">
    <source>
        <dbReference type="EMBL" id="OXU28443.1"/>
    </source>
</evidence>
<keyword evidence="5" id="KW-1185">Reference proteome</keyword>
<dbReference type="CDD" id="cd17039">
    <property type="entry name" value="Ubl_ubiquitin_like"/>
    <property type="match status" value="1"/>
</dbReference>
<feature type="compositionally biased region" description="Low complexity" evidence="1">
    <location>
        <begin position="321"/>
        <end position="349"/>
    </location>
</feature>
<gene>
    <name evidence="4" type="ORF">TSAR_008415</name>
</gene>
<dbReference type="Gene3D" id="3.10.20.90">
    <property type="entry name" value="Phosphatidylinositol 3-kinase Catalytic Subunit, Chain A, domain 1"/>
    <property type="match status" value="1"/>
</dbReference>
<evidence type="ECO:0000259" key="2">
    <source>
        <dbReference type="PROSITE" id="PS50030"/>
    </source>
</evidence>
<evidence type="ECO:0000313" key="5">
    <source>
        <dbReference type="Proteomes" id="UP000215335"/>
    </source>
</evidence>
<dbReference type="EMBL" id="NNAY01000431">
    <property type="protein sequence ID" value="OXU28443.1"/>
    <property type="molecule type" value="Genomic_DNA"/>
</dbReference>
<reference evidence="4 5" key="1">
    <citation type="journal article" date="2017" name="Curr. Biol.">
        <title>The Evolution of Venom by Co-option of Single-Copy Genes.</title>
        <authorList>
            <person name="Martinson E.O."/>
            <person name="Mrinalini"/>
            <person name="Kelkar Y.D."/>
            <person name="Chang C.H."/>
            <person name="Werren J.H."/>
        </authorList>
    </citation>
    <scope>NUCLEOTIDE SEQUENCE [LARGE SCALE GENOMIC DNA]</scope>
    <source>
        <strain evidence="4 5">Alberta</strain>
        <tissue evidence="4">Whole body</tissue>
    </source>
</reference>
<feature type="region of interest" description="Disordered" evidence="1">
    <location>
        <begin position="273"/>
        <end position="299"/>
    </location>
</feature>
<dbReference type="CDD" id="cd14326">
    <property type="entry name" value="UBA_UBL7"/>
    <property type="match status" value="1"/>
</dbReference>
<name>A0A232FD72_9HYME</name>
<sequence length="395" mass="42314">MNQSWQSNNLKVELLVGVRTNPLEKLNILKMKNVDLTDRSESLRSEVAEQTNIPKDAFDLIYGGAVIEDETPLEAYGIKNGSLIHFLKKKEVEKPAASSASASDSEPNIKMLISVFQSFIGIPLLQLAMRHMTKRPEVIENIISSSPGLSEDAVAIAILHDPDLIVHFNNAETIRKIAKLHPSLLEAAQHIASAVHDEAHNLAASANLHNNTANAATTGHSYSLENLSDDEEMAGDSSQSSDSPQPTNSANQSRIHSNRLSVADFFAAITRAQRSNSNNGGTGSASTASSSSVSRSNSNSGGVITVDFFNEAMQRAIATTPSLNNDSSNSQSQPPSASFTPPNSSSGSSNDMQRQISIMHEMGLLNDAINLQALQITNGDVQAAIELVLNGFQDN</sequence>
<dbReference type="PANTHER" id="PTHR10677:SF25">
    <property type="entry name" value="UBIQUITIN-LIKE PROTEIN 7"/>
    <property type="match status" value="1"/>
</dbReference>
<dbReference type="InterPro" id="IPR047878">
    <property type="entry name" value="UBL7_UBA"/>
</dbReference>
<proteinExistence type="predicted"/>